<evidence type="ECO:0008006" key="3">
    <source>
        <dbReference type="Google" id="ProtNLM"/>
    </source>
</evidence>
<accession>A0A369AHI1</accession>
<dbReference type="EMBL" id="QPJU01000008">
    <property type="protein sequence ID" value="RCX08583.1"/>
    <property type="molecule type" value="Genomic_DNA"/>
</dbReference>
<sequence length="123" mass="14260">MTDPMETFVPLTFRRRGVQRVAVDNRDVHDVTLLDGVARAFYWQHLLDTGAMQSGSAIARAEKLHHSVVNELLRLTLLAPDIIEQFMAGLQPRRLTLIWFQRNRLMVDWQGQRQLMASFEEEA</sequence>
<dbReference type="AlphaFoldDB" id="A0A369AHI1"/>
<gene>
    <name evidence="1" type="ORF">DFR45_10884</name>
</gene>
<dbReference type="RefSeq" id="WP_114483858.1">
    <property type="nucleotide sequence ID" value="NZ_QPJU01000008.1"/>
</dbReference>
<keyword evidence="2" id="KW-1185">Reference proteome</keyword>
<protein>
    <recommendedName>
        <fullName evidence="3">Site-specific recombinase resolvase</fullName>
    </recommendedName>
</protein>
<dbReference type="OrthoDB" id="6009779at2"/>
<comment type="caution">
    <text evidence="1">The sequence shown here is derived from an EMBL/GenBank/DDBJ whole genome shotgun (WGS) entry which is preliminary data.</text>
</comment>
<dbReference type="SUPFAM" id="SSF109709">
    <property type="entry name" value="KorB DNA-binding domain-like"/>
    <property type="match status" value="1"/>
</dbReference>
<evidence type="ECO:0000313" key="2">
    <source>
        <dbReference type="Proteomes" id="UP000252174"/>
    </source>
</evidence>
<proteinExistence type="predicted"/>
<dbReference type="Proteomes" id="UP000252174">
    <property type="component" value="Unassembled WGS sequence"/>
</dbReference>
<organism evidence="1 2">
    <name type="scientific">Extensimonas vulgaris</name>
    <dbReference type="NCBI Taxonomy" id="1031594"/>
    <lineage>
        <taxon>Bacteria</taxon>
        <taxon>Pseudomonadati</taxon>
        <taxon>Pseudomonadota</taxon>
        <taxon>Betaproteobacteria</taxon>
        <taxon>Burkholderiales</taxon>
        <taxon>Comamonadaceae</taxon>
        <taxon>Extensimonas</taxon>
    </lineage>
</organism>
<evidence type="ECO:0000313" key="1">
    <source>
        <dbReference type="EMBL" id="RCX08583.1"/>
    </source>
</evidence>
<name>A0A369AHI1_9BURK</name>
<reference evidence="1 2" key="1">
    <citation type="submission" date="2018-07" db="EMBL/GenBank/DDBJ databases">
        <title>Genomic Encyclopedia of Type Strains, Phase IV (KMG-IV): sequencing the most valuable type-strain genomes for metagenomic binning, comparative biology and taxonomic classification.</title>
        <authorList>
            <person name="Goeker M."/>
        </authorList>
    </citation>
    <scope>NUCLEOTIDE SEQUENCE [LARGE SCALE GENOMIC DNA]</scope>
    <source>
        <strain evidence="1 2">DSM 100911</strain>
    </source>
</reference>